<dbReference type="AlphaFoldDB" id="A0A844F2L0"/>
<dbReference type="GO" id="GO:0016740">
    <property type="term" value="F:transferase activity"/>
    <property type="evidence" value="ECO:0007669"/>
    <property type="project" value="UniProtKB-KW"/>
</dbReference>
<protein>
    <submittedName>
        <fullName evidence="1">GNAT family acetyltransferase</fullName>
    </submittedName>
</protein>
<dbReference type="Proteomes" id="UP000462363">
    <property type="component" value="Unassembled WGS sequence"/>
</dbReference>
<keyword evidence="1" id="KW-0808">Transferase</keyword>
<accession>A0A844F2L0</accession>
<reference evidence="1 2" key="1">
    <citation type="submission" date="2019-08" db="EMBL/GenBank/DDBJ databases">
        <title>In-depth cultivation of the pig gut microbiome towards novel bacterial diversity and tailored functional studies.</title>
        <authorList>
            <person name="Wylensek D."/>
            <person name="Hitch T.C.A."/>
            <person name="Clavel T."/>
        </authorList>
    </citation>
    <scope>NUCLEOTIDE SEQUENCE [LARGE SCALE GENOMIC DNA]</scope>
    <source>
        <strain evidence="1 2">BL-389-WT-3D</strain>
    </source>
</reference>
<organism evidence="1 2">
    <name type="scientific">Clostridium scindens (strain JCM 10418 / VPI 12708)</name>
    <dbReference type="NCBI Taxonomy" id="29347"/>
    <lineage>
        <taxon>Bacteria</taxon>
        <taxon>Bacillati</taxon>
        <taxon>Bacillota</taxon>
        <taxon>Clostridia</taxon>
        <taxon>Lachnospirales</taxon>
        <taxon>Lachnospiraceae</taxon>
    </lineage>
</organism>
<sequence>MIPTIGLSIKALKKEPFSGSHCGMRYYLNVLDDMLYAYIYSEPWCFEATPDDQKEQKEFPFTQEGLDAAMDWLNAVYEERRLQFNKAEKDKMKHFLGR</sequence>
<name>A0A844F2L0_CLOSV</name>
<dbReference type="EMBL" id="VUMB01000011">
    <property type="protein sequence ID" value="MSS39998.1"/>
    <property type="molecule type" value="Genomic_DNA"/>
</dbReference>
<evidence type="ECO:0000313" key="2">
    <source>
        <dbReference type="Proteomes" id="UP000462363"/>
    </source>
</evidence>
<gene>
    <name evidence="1" type="ORF">FYJ37_06455</name>
</gene>
<proteinExistence type="predicted"/>
<evidence type="ECO:0000313" key="1">
    <source>
        <dbReference type="EMBL" id="MSS39998.1"/>
    </source>
</evidence>
<comment type="caution">
    <text evidence="1">The sequence shown here is derived from an EMBL/GenBank/DDBJ whole genome shotgun (WGS) entry which is preliminary data.</text>
</comment>
<dbReference type="RefSeq" id="WP_154323108.1">
    <property type="nucleotide sequence ID" value="NZ_AP025569.1"/>
</dbReference>